<dbReference type="AlphaFoldDB" id="A0A7S1KYP2"/>
<feature type="signal peptide" evidence="2">
    <location>
        <begin position="1"/>
        <end position="18"/>
    </location>
</feature>
<feature type="chain" id="PRO_5030539152" evidence="2">
    <location>
        <begin position="19"/>
        <end position="397"/>
    </location>
</feature>
<accession>A0A7S1KYP2</accession>
<evidence type="ECO:0000313" key="3">
    <source>
        <dbReference type="EMBL" id="CAD9089691.1"/>
    </source>
</evidence>
<proteinExistence type="predicted"/>
<keyword evidence="2" id="KW-0732">Signal</keyword>
<sequence>MPFGLLLLVASLPALSVATRGRSHTEDAIEVCGISSDTKLDHVAPVIGTARGQGGVGYRLPKKRLYICSTGNPQPVRGVAYTPERSELTEAQVAGLFDGTLETLFEQTRDFLFVLDAGGNLVIAPIWQGAEGMEEVKHGDLTPGASAFDRPNEDGNMNGEKRVSGPYRGKARLGGEFSCDENGAWSINQKSGYALQRLPLSLRDSQSKDPNMLPDNPLQKVEPPADIRMMTRFGCYLRSLGIKADVQGLQTCNLATKRCEPQAKEMICCSGIQPSVCQVSGHVGSHLKLVFWKQDCVLEPSQLDAKLSAVTELLSQSEAAESAVPAVRKLFAYLKKSGCLTAARGDCDLPEVLNQVAACKEIVNANREDVSPELLAKTARCWTDGGASELVEKCLHS</sequence>
<dbReference type="EMBL" id="HBGE01003592">
    <property type="protein sequence ID" value="CAD9089691.1"/>
    <property type="molecule type" value="Transcribed_RNA"/>
</dbReference>
<organism evidence="3">
    <name type="scientific">Alexandrium catenella</name>
    <name type="common">Red tide dinoflagellate</name>
    <name type="synonym">Gonyaulax catenella</name>
    <dbReference type="NCBI Taxonomy" id="2925"/>
    <lineage>
        <taxon>Eukaryota</taxon>
        <taxon>Sar</taxon>
        <taxon>Alveolata</taxon>
        <taxon>Dinophyceae</taxon>
        <taxon>Gonyaulacales</taxon>
        <taxon>Pyrocystaceae</taxon>
        <taxon>Alexandrium</taxon>
    </lineage>
</organism>
<protein>
    <submittedName>
        <fullName evidence="3">Uncharacterized protein</fullName>
    </submittedName>
</protein>
<gene>
    <name evidence="3" type="ORF">ACAT0790_LOCUS2152</name>
</gene>
<feature type="region of interest" description="Disordered" evidence="1">
    <location>
        <begin position="144"/>
        <end position="167"/>
    </location>
</feature>
<evidence type="ECO:0000256" key="1">
    <source>
        <dbReference type="SAM" id="MobiDB-lite"/>
    </source>
</evidence>
<reference evidence="3" key="1">
    <citation type="submission" date="2021-01" db="EMBL/GenBank/DDBJ databases">
        <authorList>
            <person name="Corre E."/>
            <person name="Pelletier E."/>
            <person name="Niang G."/>
            <person name="Scheremetjew M."/>
            <person name="Finn R."/>
            <person name="Kale V."/>
            <person name="Holt S."/>
            <person name="Cochrane G."/>
            <person name="Meng A."/>
            <person name="Brown T."/>
            <person name="Cohen L."/>
        </authorList>
    </citation>
    <scope>NUCLEOTIDE SEQUENCE</scope>
    <source>
        <strain evidence="3">OF101</strain>
    </source>
</reference>
<evidence type="ECO:0000256" key="2">
    <source>
        <dbReference type="SAM" id="SignalP"/>
    </source>
</evidence>
<name>A0A7S1KYP2_ALECA</name>